<proteinExistence type="predicted"/>
<comment type="caution">
    <text evidence="3">The sequence shown here is derived from an EMBL/GenBank/DDBJ whole genome shotgun (WGS) entry which is preliminary data.</text>
</comment>
<dbReference type="Gene3D" id="3.30.450.20">
    <property type="entry name" value="PAS domain"/>
    <property type="match status" value="1"/>
</dbReference>
<feature type="domain" description="PAC" evidence="2">
    <location>
        <begin position="83"/>
        <end position="135"/>
    </location>
</feature>
<dbReference type="InterPro" id="IPR013767">
    <property type="entry name" value="PAS_fold"/>
</dbReference>
<evidence type="ECO:0000313" key="4">
    <source>
        <dbReference type="Proteomes" id="UP000242972"/>
    </source>
</evidence>
<dbReference type="AlphaFoldDB" id="A0A2T2XHQ9"/>
<organism evidence="3 4">
    <name type="scientific">Sulfobacillus benefaciens</name>
    <dbReference type="NCBI Taxonomy" id="453960"/>
    <lineage>
        <taxon>Bacteria</taxon>
        <taxon>Bacillati</taxon>
        <taxon>Bacillota</taxon>
        <taxon>Clostridia</taxon>
        <taxon>Eubacteriales</taxon>
        <taxon>Clostridiales Family XVII. Incertae Sedis</taxon>
        <taxon>Sulfobacillus</taxon>
    </lineage>
</organism>
<gene>
    <name evidence="3" type="ORF">C7B46_07670</name>
</gene>
<evidence type="ECO:0000259" key="1">
    <source>
        <dbReference type="PROSITE" id="PS50112"/>
    </source>
</evidence>
<accession>A0A2T2XHQ9</accession>
<dbReference type="CDD" id="cd00130">
    <property type="entry name" value="PAS"/>
    <property type="match status" value="1"/>
</dbReference>
<dbReference type="GO" id="GO:0006355">
    <property type="term" value="P:regulation of DNA-templated transcription"/>
    <property type="evidence" value="ECO:0007669"/>
    <property type="project" value="InterPro"/>
</dbReference>
<sequence>MAIDLSNFAQTLVTSMSEAVVLSDADGVIQWWNSGSERIFGYTPDEAIGQSLDIIIPENLRNRHWEGFHKTMSTGQSRYDVGDLLSVPAVCKDGRRISVEFTIVLFRDHSEAVLGIAAVMRDVTKKFQEIRTLRKQLADLIASTRQN</sequence>
<dbReference type="SMART" id="SM00091">
    <property type="entry name" value="PAS"/>
    <property type="match status" value="1"/>
</dbReference>
<dbReference type="InterPro" id="IPR000700">
    <property type="entry name" value="PAS-assoc_C"/>
</dbReference>
<protein>
    <submittedName>
        <fullName evidence="3">PAS sensor domain-containing protein</fullName>
    </submittedName>
</protein>
<dbReference type="NCBIfam" id="TIGR00229">
    <property type="entry name" value="sensory_box"/>
    <property type="match status" value="1"/>
</dbReference>
<dbReference type="PROSITE" id="PS50112">
    <property type="entry name" value="PAS"/>
    <property type="match status" value="1"/>
</dbReference>
<dbReference type="Pfam" id="PF00989">
    <property type="entry name" value="PAS"/>
    <property type="match status" value="1"/>
</dbReference>
<name>A0A2T2XHQ9_9FIRM</name>
<reference evidence="3 4" key="1">
    <citation type="journal article" date="2014" name="BMC Genomics">
        <title>Comparison of environmental and isolate Sulfobacillus genomes reveals diverse carbon, sulfur, nitrogen, and hydrogen metabolisms.</title>
        <authorList>
            <person name="Justice N.B."/>
            <person name="Norman A."/>
            <person name="Brown C.T."/>
            <person name="Singh A."/>
            <person name="Thomas B.C."/>
            <person name="Banfield J.F."/>
        </authorList>
    </citation>
    <scope>NUCLEOTIDE SEQUENCE [LARGE SCALE GENOMIC DNA]</scope>
    <source>
        <strain evidence="3">AMDSBA4</strain>
    </source>
</reference>
<dbReference type="PROSITE" id="PS50113">
    <property type="entry name" value="PAC"/>
    <property type="match status" value="1"/>
</dbReference>
<evidence type="ECO:0000259" key="2">
    <source>
        <dbReference type="PROSITE" id="PS50113"/>
    </source>
</evidence>
<dbReference type="SUPFAM" id="SSF55785">
    <property type="entry name" value="PYP-like sensor domain (PAS domain)"/>
    <property type="match status" value="1"/>
</dbReference>
<dbReference type="EMBL" id="PXYW01000014">
    <property type="protein sequence ID" value="PSR33982.1"/>
    <property type="molecule type" value="Genomic_DNA"/>
</dbReference>
<dbReference type="InterPro" id="IPR000014">
    <property type="entry name" value="PAS"/>
</dbReference>
<dbReference type="InterPro" id="IPR035965">
    <property type="entry name" value="PAS-like_dom_sf"/>
</dbReference>
<feature type="domain" description="PAS" evidence="1">
    <location>
        <begin position="5"/>
        <end position="59"/>
    </location>
</feature>
<dbReference type="Proteomes" id="UP000242972">
    <property type="component" value="Unassembled WGS sequence"/>
</dbReference>
<evidence type="ECO:0000313" key="3">
    <source>
        <dbReference type="EMBL" id="PSR33982.1"/>
    </source>
</evidence>